<evidence type="ECO:0000256" key="4">
    <source>
        <dbReference type="PROSITE-ProRule" id="PRU00134"/>
    </source>
</evidence>
<evidence type="ECO:0000313" key="6">
    <source>
        <dbReference type="EMBL" id="KIY62813.1"/>
    </source>
</evidence>
<dbReference type="PROSITE" id="PS50865">
    <property type="entry name" value="ZF_MYND_2"/>
    <property type="match status" value="1"/>
</dbReference>
<evidence type="ECO:0000259" key="5">
    <source>
        <dbReference type="PROSITE" id="PS50865"/>
    </source>
</evidence>
<dbReference type="Gene3D" id="1.25.40.20">
    <property type="entry name" value="Ankyrin repeat-containing domain"/>
    <property type="match status" value="1"/>
</dbReference>
<dbReference type="SUPFAM" id="SSF48403">
    <property type="entry name" value="Ankyrin repeat"/>
    <property type="match status" value="1"/>
</dbReference>
<keyword evidence="7" id="KW-1185">Reference proteome</keyword>
<accession>A0A0D7AWR1</accession>
<dbReference type="OrthoDB" id="432970at2759"/>
<dbReference type="SUPFAM" id="SSF144232">
    <property type="entry name" value="HIT/MYND zinc finger-like"/>
    <property type="match status" value="1"/>
</dbReference>
<keyword evidence="3" id="KW-0862">Zinc</keyword>
<evidence type="ECO:0000256" key="3">
    <source>
        <dbReference type="ARBA" id="ARBA00022833"/>
    </source>
</evidence>
<dbReference type="AlphaFoldDB" id="A0A0D7AWR1"/>
<dbReference type="Proteomes" id="UP000054007">
    <property type="component" value="Unassembled WGS sequence"/>
</dbReference>
<organism evidence="6 7">
    <name type="scientific">Cylindrobasidium torrendii FP15055 ss-10</name>
    <dbReference type="NCBI Taxonomy" id="1314674"/>
    <lineage>
        <taxon>Eukaryota</taxon>
        <taxon>Fungi</taxon>
        <taxon>Dikarya</taxon>
        <taxon>Basidiomycota</taxon>
        <taxon>Agaricomycotina</taxon>
        <taxon>Agaricomycetes</taxon>
        <taxon>Agaricomycetidae</taxon>
        <taxon>Agaricales</taxon>
        <taxon>Marasmiineae</taxon>
        <taxon>Physalacriaceae</taxon>
        <taxon>Cylindrobasidium</taxon>
    </lineage>
</organism>
<dbReference type="InterPro" id="IPR002893">
    <property type="entry name" value="Znf_MYND"/>
</dbReference>
<evidence type="ECO:0000256" key="2">
    <source>
        <dbReference type="ARBA" id="ARBA00022771"/>
    </source>
</evidence>
<dbReference type="Gene3D" id="6.10.140.2220">
    <property type="match status" value="1"/>
</dbReference>
<keyword evidence="2 4" id="KW-0863">Zinc-finger</keyword>
<dbReference type="GO" id="GO:0008270">
    <property type="term" value="F:zinc ion binding"/>
    <property type="evidence" value="ECO:0007669"/>
    <property type="project" value="UniProtKB-KW"/>
</dbReference>
<dbReference type="EMBL" id="KN880746">
    <property type="protein sequence ID" value="KIY62813.1"/>
    <property type="molecule type" value="Genomic_DNA"/>
</dbReference>
<reference evidence="6 7" key="1">
    <citation type="journal article" date="2015" name="Fungal Genet. Biol.">
        <title>Evolution of novel wood decay mechanisms in Agaricales revealed by the genome sequences of Fistulina hepatica and Cylindrobasidium torrendii.</title>
        <authorList>
            <person name="Floudas D."/>
            <person name="Held B.W."/>
            <person name="Riley R."/>
            <person name="Nagy L.G."/>
            <person name="Koehler G."/>
            <person name="Ransdell A.S."/>
            <person name="Younus H."/>
            <person name="Chow J."/>
            <person name="Chiniquy J."/>
            <person name="Lipzen A."/>
            <person name="Tritt A."/>
            <person name="Sun H."/>
            <person name="Haridas S."/>
            <person name="LaButti K."/>
            <person name="Ohm R.A."/>
            <person name="Kues U."/>
            <person name="Blanchette R.A."/>
            <person name="Grigoriev I.V."/>
            <person name="Minto R.E."/>
            <person name="Hibbett D.S."/>
        </authorList>
    </citation>
    <scope>NUCLEOTIDE SEQUENCE [LARGE SCALE GENOMIC DNA]</scope>
    <source>
        <strain evidence="6 7">FP15055 ss-10</strain>
    </source>
</reference>
<feature type="domain" description="MYND-type" evidence="5">
    <location>
        <begin position="456"/>
        <end position="498"/>
    </location>
</feature>
<dbReference type="Pfam" id="PF01753">
    <property type="entry name" value="zf-MYND"/>
    <property type="match status" value="1"/>
</dbReference>
<evidence type="ECO:0000313" key="7">
    <source>
        <dbReference type="Proteomes" id="UP000054007"/>
    </source>
</evidence>
<dbReference type="STRING" id="1314674.A0A0D7AWR1"/>
<name>A0A0D7AWR1_9AGAR</name>
<sequence length="529" mass="59956">MPQVNHHSFLPKALLCDLAASTSLSTSRILTREFEEFRVKATKRTKNRETSIEAPVVLYNGKSKALPSTGSVDAYDRIERNREDFSSDAKKTFLHFAVSERDLPLAYEIIRMGIILDFKDSEGVTPLFLAMGYLHALEQVLQTVSKPGFMKTVAPANRAGLEPEYVKQQIFVVTRIATLIIEQHGDVNASAFGKSVLSLAVEGSQWDLVELLLRHGARRLPASTFTYAVIGDKRRYVSALDRVKACKPRLERPCPCWSGKLLSQCHNRGEPVPYADDHLCGCGRRKTYGTCCGKKGIEVVEAWDEGDKWIMPTEIRKFPMNGPRHLDPSIREHFAAGMQRQHEVMQKTSPDMMKEVSKVLEKNKGDWIMKMLKLIERDEYMDPAFHFALNNTDFFPRPWVNVLSRVEGNTRMKEWNDQVDKFIANDMDPLHRPRREIEIEAKIGGHGGPLYRRCENEDCEKIELIDVEKLQQCGGCKLIFYCSKECQVAGWPSHKSVCRSGAHTAQLLDSQWAMEQVMGCMTAAAGMRA</sequence>
<proteinExistence type="predicted"/>
<dbReference type="InterPro" id="IPR036770">
    <property type="entry name" value="Ankyrin_rpt-contain_sf"/>
</dbReference>
<keyword evidence="1" id="KW-0479">Metal-binding</keyword>
<evidence type="ECO:0000256" key="1">
    <source>
        <dbReference type="ARBA" id="ARBA00022723"/>
    </source>
</evidence>
<gene>
    <name evidence="6" type="ORF">CYLTODRAFT_446995</name>
</gene>
<protein>
    <recommendedName>
        <fullName evidence="5">MYND-type domain-containing protein</fullName>
    </recommendedName>
</protein>